<feature type="domain" description="Histidine kinase" evidence="12">
    <location>
        <begin position="733"/>
        <end position="945"/>
    </location>
</feature>
<dbReference type="CDD" id="cd17574">
    <property type="entry name" value="REC_OmpR"/>
    <property type="match status" value="1"/>
</dbReference>
<dbReference type="PROSITE" id="PS50110">
    <property type="entry name" value="RESPONSE_REGULATORY"/>
    <property type="match status" value="1"/>
</dbReference>
<feature type="transmembrane region" description="Helical" evidence="11">
    <location>
        <begin position="509"/>
        <end position="533"/>
    </location>
</feature>
<dbReference type="Pfam" id="PF02518">
    <property type="entry name" value="HATPase_c"/>
    <property type="match status" value="1"/>
</dbReference>
<feature type="domain" description="OmpR/PhoB-type" evidence="14">
    <location>
        <begin position="134"/>
        <end position="232"/>
    </location>
</feature>
<evidence type="ECO:0000259" key="13">
    <source>
        <dbReference type="PROSITE" id="PS50110"/>
    </source>
</evidence>
<keyword evidence="4 9" id="KW-0597">Phosphoprotein</keyword>
<evidence type="ECO:0000313" key="15">
    <source>
        <dbReference type="EMBL" id="WGX75275.1"/>
    </source>
</evidence>
<keyword evidence="5" id="KW-0418">Kinase</keyword>
<dbReference type="InterPro" id="IPR005467">
    <property type="entry name" value="His_kinase_dom"/>
</dbReference>
<dbReference type="SMART" id="SM00448">
    <property type="entry name" value="REC"/>
    <property type="match status" value="1"/>
</dbReference>
<evidence type="ECO:0000256" key="2">
    <source>
        <dbReference type="ARBA" id="ARBA00012438"/>
    </source>
</evidence>
<dbReference type="InterPro" id="IPR036097">
    <property type="entry name" value="HisK_dim/P_sf"/>
</dbReference>
<evidence type="ECO:0000256" key="8">
    <source>
        <dbReference type="ARBA" id="ARBA00024867"/>
    </source>
</evidence>
<name>A0ABY8R175_PARBF</name>
<proteinExistence type="predicted"/>
<evidence type="ECO:0000259" key="14">
    <source>
        <dbReference type="PROSITE" id="PS51755"/>
    </source>
</evidence>
<dbReference type="InterPro" id="IPR003661">
    <property type="entry name" value="HisK_dim/P_dom"/>
</dbReference>
<dbReference type="SUPFAM" id="SSF46894">
    <property type="entry name" value="C-terminal effector domain of the bipartite response regulators"/>
    <property type="match status" value="1"/>
</dbReference>
<evidence type="ECO:0000256" key="4">
    <source>
        <dbReference type="ARBA" id="ARBA00022553"/>
    </source>
</evidence>
<dbReference type="Gene3D" id="3.30.565.10">
    <property type="entry name" value="Histidine kinase-like ATPase, C-terminal domain"/>
    <property type="match status" value="1"/>
</dbReference>
<organism evidence="15 16">
    <name type="scientific">Paraclostridium bifermentans</name>
    <name type="common">Clostridium bifermentans</name>
    <dbReference type="NCBI Taxonomy" id="1490"/>
    <lineage>
        <taxon>Bacteria</taxon>
        <taxon>Bacillati</taxon>
        <taxon>Bacillota</taxon>
        <taxon>Clostridia</taxon>
        <taxon>Peptostreptococcales</taxon>
        <taxon>Peptostreptococcaceae</taxon>
        <taxon>Paraclostridium</taxon>
    </lineage>
</organism>
<protein>
    <recommendedName>
        <fullName evidence="3">Stage 0 sporulation protein A homolog</fullName>
        <ecNumber evidence="2">2.7.13.3</ecNumber>
    </recommendedName>
</protein>
<dbReference type="PANTHER" id="PTHR43547:SF2">
    <property type="entry name" value="HYBRID SIGNAL TRANSDUCTION HISTIDINE KINASE C"/>
    <property type="match status" value="1"/>
</dbReference>
<dbReference type="InterPro" id="IPR016032">
    <property type="entry name" value="Sig_transdc_resp-reg_C-effctor"/>
</dbReference>
<feature type="DNA-binding region" description="OmpR/PhoB-type" evidence="10">
    <location>
        <begin position="134"/>
        <end position="232"/>
    </location>
</feature>
<dbReference type="SUPFAM" id="SSF47384">
    <property type="entry name" value="Homodimeric domain of signal transducing histidine kinase"/>
    <property type="match status" value="1"/>
</dbReference>
<feature type="modified residue" description="4-aspartylphosphate" evidence="9">
    <location>
        <position position="53"/>
    </location>
</feature>
<feature type="transmembrane region" description="Helical" evidence="11">
    <location>
        <begin position="468"/>
        <end position="488"/>
    </location>
</feature>
<keyword evidence="5" id="KW-0808">Transferase</keyword>
<dbReference type="Gene3D" id="6.10.250.690">
    <property type="match status" value="1"/>
</dbReference>
<accession>A0ABY8R175</accession>
<dbReference type="EC" id="2.7.13.3" evidence="2"/>
<dbReference type="InterPro" id="IPR011006">
    <property type="entry name" value="CheY-like_superfamily"/>
</dbReference>
<evidence type="ECO:0000256" key="7">
    <source>
        <dbReference type="ARBA" id="ARBA00023125"/>
    </source>
</evidence>
<evidence type="ECO:0000256" key="10">
    <source>
        <dbReference type="PROSITE-ProRule" id="PRU01091"/>
    </source>
</evidence>
<reference evidence="15 16" key="1">
    <citation type="submission" date="2023-04" db="EMBL/GenBank/DDBJ databases">
        <title>Bacteria Genome Submission.</title>
        <authorList>
            <person name="Isaac P."/>
        </authorList>
    </citation>
    <scope>NUCLEOTIDE SEQUENCE [LARGE SCALE GENOMIC DNA]</scope>
    <source>
        <strain evidence="15 16">SampleS7P1</strain>
    </source>
</reference>
<keyword evidence="6" id="KW-0902">Two-component regulatory system</keyword>
<evidence type="ECO:0000259" key="12">
    <source>
        <dbReference type="PROSITE" id="PS50109"/>
    </source>
</evidence>
<dbReference type="PANTHER" id="PTHR43547">
    <property type="entry name" value="TWO-COMPONENT HISTIDINE KINASE"/>
    <property type="match status" value="1"/>
</dbReference>
<dbReference type="SUPFAM" id="SSF55874">
    <property type="entry name" value="ATPase domain of HSP90 chaperone/DNA topoisomerase II/histidine kinase"/>
    <property type="match status" value="1"/>
</dbReference>
<keyword evidence="7 10" id="KW-0238">DNA-binding</keyword>
<dbReference type="Pfam" id="PF00486">
    <property type="entry name" value="Trans_reg_C"/>
    <property type="match status" value="1"/>
</dbReference>
<dbReference type="InterPro" id="IPR036890">
    <property type="entry name" value="HATPase_C_sf"/>
</dbReference>
<dbReference type="Pfam" id="PF00512">
    <property type="entry name" value="HisKA"/>
    <property type="match status" value="1"/>
</dbReference>
<dbReference type="InterPro" id="IPR003594">
    <property type="entry name" value="HATPase_dom"/>
</dbReference>
<evidence type="ECO:0000256" key="3">
    <source>
        <dbReference type="ARBA" id="ARBA00018672"/>
    </source>
</evidence>
<feature type="transmembrane region" description="Helical" evidence="11">
    <location>
        <begin position="553"/>
        <end position="577"/>
    </location>
</feature>
<dbReference type="EMBL" id="CP124685">
    <property type="protein sequence ID" value="WGX75275.1"/>
    <property type="molecule type" value="Genomic_DNA"/>
</dbReference>
<evidence type="ECO:0000256" key="11">
    <source>
        <dbReference type="SAM" id="Phobius"/>
    </source>
</evidence>
<dbReference type="Gene3D" id="1.10.287.130">
    <property type="match status" value="1"/>
</dbReference>
<dbReference type="SMART" id="SM00388">
    <property type="entry name" value="HisKA"/>
    <property type="match status" value="1"/>
</dbReference>
<dbReference type="InterPro" id="IPR036388">
    <property type="entry name" value="WH-like_DNA-bd_sf"/>
</dbReference>
<dbReference type="SMART" id="SM00387">
    <property type="entry name" value="HATPase_c"/>
    <property type="match status" value="1"/>
</dbReference>
<keyword evidence="16" id="KW-1185">Reference proteome</keyword>
<dbReference type="CDD" id="cd00383">
    <property type="entry name" value="trans_reg_C"/>
    <property type="match status" value="1"/>
</dbReference>
<dbReference type="Gene3D" id="3.40.50.2300">
    <property type="match status" value="1"/>
</dbReference>
<comment type="catalytic activity">
    <reaction evidence="1">
        <text>ATP + protein L-histidine = ADP + protein N-phospho-L-histidine.</text>
        <dbReference type="EC" id="2.7.13.3"/>
    </reaction>
</comment>
<keyword evidence="11" id="KW-1133">Transmembrane helix</keyword>
<keyword evidence="11" id="KW-0812">Transmembrane</keyword>
<feature type="transmembrane region" description="Helical" evidence="11">
    <location>
        <begin position="630"/>
        <end position="662"/>
    </location>
</feature>
<dbReference type="SMART" id="SM00862">
    <property type="entry name" value="Trans_reg_C"/>
    <property type="match status" value="1"/>
</dbReference>
<dbReference type="Pfam" id="PF00072">
    <property type="entry name" value="Response_reg"/>
    <property type="match status" value="1"/>
</dbReference>
<dbReference type="InterPro" id="IPR001789">
    <property type="entry name" value="Sig_transdc_resp-reg_receiver"/>
</dbReference>
<dbReference type="PROSITE" id="PS51755">
    <property type="entry name" value="OMPR_PHOB"/>
    <property type="match status" value="1"/>
</dbReference>
<dbReference type="InterPro" id="IPR001867">
    <property type="entry name" value="OmpR/PhoB-type_DNA-bd"/>
</dbReference>
<dbReference type="Gene3D" id="1.10.10.10">
    <property type="entry name" value="Winged helix-like DNA-binding domain superfamily/Winged helix DNA-binding domain"/>
    <property type="match status" value="1"/>
</dbReference>
<gene>
    <name evidence="15" type="ORF">QJS64_14710</name>
</gene>
<evidence type="ECO:0000256" key="5">
    <source>
        <dbReference type="ARBA" id="ARBA00022777"/>
    </source>
</evidence>
<dbReference type="SUPFAM" id="SSF52172">
    <property type="entry name" value="CheY-like"/>
    <property type="match status" value="1"/>
</dbReference>
<evidence type="ECO:0000313" key="16">
    <source>
        <dbReference type="Proteomes" id="UP001239169"/>
    </source>
</evidence>
<sequence>MKFNILVVEDEQDIAYAVKAYLNNQGYNVLIANNGVEGLCILEKETIHLSIVDIMMPKMDGIEFTMKLRENYDFPVIMLSAKSEEIDKITGLNIGADDYIEKPFRPLELLARVNSQLRRYRKFLNLVEKNIPNENIHTIGGLELNVNTKEVCVDGNFVKTTPIEFKILTLLMKNPGRVFSADEIYEKVWKERAVNTDTIMVHVRNIREKIEMNPKNPKYLKVVWALDTKLKNNKLYVKLIIVMTILIASIGMVLSYQSIKKYSNHFGYNIYEDNDDFTRKLIESTYGLYYKIYDESNEKTRPAELMLELKPGVDTNYDQEKMEVRDGFDSEVNNFTENLNTNLKNLDYYVVDKSKNLTKKSPSGNLDLLDSNEKNVQENLKDKYQFYISIDFDDKGNMKISKLHGADERTIESNLNQNKKTSAYLGEDIYELKPIKNMKFVYGVPTNLKYVDDISYEINMEQEHSYTMASRIFINIGIVFVILVAMIIPYKEIKELNIFEKITKIPVEVVAFLVYLSFIYAYLASDLLIIKTVMNKAVISFTQLQFTTDINNIINYLVNLIYWVVLFTVMFTGVILLKHIIKTRHTTYLKDHSLIYKGTKYMNKKLRKTKKWMFDIELGRNNKKKIVSMLILNLIVVSLISCTWFFGLILVPIYTLVLYFIIKKKYLSINRDYNKLLNVTKEIANGNLGTELNDDLGTFNVLKNEIDNIQIGFKKAVDEEVKSQKMKTELISNVSHDLKTPLTSIITYVDLLKDENLTEEKRKIYIDTLDRKSERLRVLIEDLFEVSKVNSGNVHLNIIDVDVVSLMKQTLVEVDDKIKASNLKIRINFPEEKLILKLDSQRTFRVFENLLINISKYAMEYSRVYIDIISESEFVKISFRNMTAEEIDFDVEDLVERFVRGDKSRNTEGSGLGLAIAKSFVELQGGTFNISTDGDLFKVVITLKK</sequence>
<dbReference type="PROSITE" id="PS50109">
    <property type="entry name" value="HIS_KIN"/>
    <property type="match status" value="1"/>
</dbReference>
<dbReference type="Proteomes" id="UP001239169">
    <property type="component" value="Chromosome"/>
</dbReference>
<comment type="function">
    <text evidence="8">May play the central regulatory role in sporulation. It may be an element of the effector pathway responsible for the activation of sporulation genes in response to nutritional stress. Spo0A may act in concert with spo0H (a sigma factor) to control the expression of some genes that are critical to the sporulation process.</text>
</comment>
<evidence type="ECO:0000256" key="1">
    <source>
        <dbReference type="ARBA" id="ARBA00000085"/>
    </source>
</evidence>
<dbReference type="CDD" id="cd00082">
    <property type="entry name" value="HisKA"/>
    <property type="match status" value="1"/>
</dbReference>
<keyword evidence="11" id="KW-0472">Membrane</keyword>
<feature type="transmembrane region" description="Helical" evidence="11">
    <location>
        <begin position="235"/>
        <end position="256"/>
    </location>
</feature>
<evidence type="ECO:0000256" key="6">
    <source>
        <dbReference type="ARBA" id="ARBA00023012"/>
    </source>
</evidence>
<feature type="domain" description="Response regulatory" evidence="13">
    <location>
        <begin position="4"/>
        <end position="117"/>
    </location>
</feature>
<evidence type="ECO:0000256" key="9">
    <source>
        <dbReference type="PROSITE-ProRule" id="PRU00169"/>
    </source>
</evidence>